<dbReference type="EMBL" id="NEVQ01000019">
    <property type="protein sequence ID" value="OZI53058.1"/>
    <property type="molecule type" value="Genomic_DNA"/>
</dbReference>
<dbReference type="AlphaFoldDB" id="A0A261TTR2"/>
<dbReference type="Proteomes" id="UP000216885">
    <property type="component" value="Unassembled WGS sequence"/>
</dbReference>
<evidence type="ECO:0008006" key="3">
    <source>
        <dbReference type="Google" id="ProtNLM"/>
    </source>
</evidence>
<dbReference type="InterPro" id="IPR024033">
    <property type="entry name" value="OXTCase_su_AllG_h-dom"/>
</dbReference>
<evidence type="ECO:0000313" key="2">
    <source>
        <dbReference type="Proteomes" id="UP000216885"/>
    </source>
</evidence>
<accession>A0A261TTR2</accession>
<reference evidence="1 2" key="1">
    <citation type="submission" date="2017-05" db="EMBL/GenBank/DDBJ databases">
        <title>Complete and WGS of Bordetella genogroups.</title>
        <authorList>
            <person name="Spilker T."/>
            <person name="LiPuma J."/>
        </authorList>
    </citation>
    <scope>NUCLEOTIDE SEQUENCE [LARGE SCALE GENOMIC DNA]</scope>
    <source>
        <strain evidence="1 2">AU9919</strain>
    </source>
</reference>
<organism evidence="1 2">
    <name type="scientific">Bordetella genomosp. 4</name>
    <dbReference type="NCBI Taxonomy" id="463044"/>
    <lineage>
        <taxon>Bacteria</taxon>
        <taxon>Pseudomonadati</taxon>
        <taxon>Pseudomonadota</taxon>
        <taxon>Betaproteobacteria</taxon>
        <taxon>Burkholderiales</taxon>
        <taxon>Alcaligenaceae</taxon>
        <taxon>Bordetella</taxon>
    </lineage>
</organism>
<sequence>MDGPRQARQTGYHMMRAAVAPTRDIEHMLAPLQQAYWVDVVRLRDALPDLDPHVLLHAGPAYAADAVVPVPVMQAAAQALVFEGAAPDVPAALQLLASGTYRFEPAQNHGVVTPLAQVVSSRMPMAVVRLGHTIRYAPLLEAGVPSLRFGSQDPSCVVALHAISRLGLGILAPCLRSASLAVAPWLRDALQQGDECHSRTGVANQSMIEALVTTFPALGDELLSTLSSNPNFVLTLIMAACACVLETQDGDIKAAGGNGMEFGVRLAGENHWRKVPATAPTGCFIPGHENTVVLGAIGDSAVIDFCGLGGQALSLAPALLSLWQGLLPADAADRARYVLNERTGLVCAASIAQSGVSPIVHLAMVDAHGVQGLAGRGFYAPSVSLFSSLLQG</sequence>
<gene>
    <name evidence="1" type="ORF">CAL20_18795</name>
</gene>
<comment type="caution">
    <text evidence="1">The sequence shown here is derived from an EMBL/GenBank/DDBJ whole genome shotgun (WGS) entry which is preliminary data.</text>
</comment>
<dbReference type="Gene3D" id="3.90.1710.10">
    <property type="entry name" value="Enterococcus faecalis V583 domain"/>
    <property type="match status" value="1"/>
</dbReference>
<dbReference type="Gene3D" id="1.10.10.660">
    <property type="entry name" value="conserved protein of unknown function from Enterococcus faecalis V583"/>
    <property type="match status" value="1"/>
</dbReference>
<protein>
    <recommendedName>
        <fullName evidence="3">DUF1116 domain-containing protein</fullName>
    </recommendedName>
</protein>
<dbReference type="Gene3D" id="3.90.1700.10">
    <property type="entry name" value="v583 domain like"/>
    <property type="match status" value="1"/>
</dbReference>
<keyword evidence="2" id="KW-1185">Reference proteome</keyword>
<proteinExistence type="predicted"/>
<dbReference type="Pfam" id="PF06545">
    <property type="entry name" value="AllG"/>
    <property type="match status" value="1"/>
</dbReference>
<evidence type="ECO:0000313" key="1">
    <source>
        <dbReference type="EMBL" id="OZI53058.1"/>
    </source>
</evidence>
<name>A0A261TTR2_9BORD</name>
<dbReference type="InterPro" id="IPR009499">
    <property type="entry name" value="AllG-like"/>
</dbReference>